<dbReference type="AlphaFoldDB" id="A0AAD3XWC8"/>
<dbReference type="Proteomes" id="UP001279734">
    <property type="component" value="Unassembled WGS sequence"/>
</dbReference>
<dbReference type="EMBL" id="BSYO01000019">
    <property type="protein sequence ID" value="GMH18586.1"/>
    <property type="molecule type" value="Genomic_DNA"/>
</dbReference>
<gene>
    <name evidence="1" type="ORF">Nepgr_020427</name>
</gene>
<evidence type="ECO:0000313" key="2">
    <source>
        <dbReference type="Proteomes" id="UP001279734"/>
    </source>
</evidence>
<dbReference type="PANTHER" id="PTHR33710:SF77">
    <property type="entry name" value="DNASE I-LIKE SUPERFAMILY PROTEIN"/>
    <property type="match status" value="1"/>
</dbReference>
<dbReference type="InterPro" id="IPR036691">
    <property type="entry name" value="Endo/exonu/phosph_ase_sf"/>
</dbReference>
<organism evidence="1 2">
    <name type="scientific">Nepenthes gracilis</name>
    <name type="common">Slender pitcher plant</name>
    <dbReference type="NCBI Taxonomy" id="150966"/>
    <lineage>
        <taxon>Eukaryota</taxon>
        <taxon>Viridiplantae</taxon>
        <taxon>Streptophyta</taxon>
        <taxon>Embryophyta</taxon>
        <taxon>Tracheophyta</taxon>
        <taxon>Spermatophyta</taxon>
        <taxon>Magnoliopsida</taxon>
        <taxon>eudicotyledons</taxon>
        <taxon>Gunneridae</taxon>
        <taxon>Pentapetalae</taxon>
        <taxon>Caryophyllales</taxon>
        <taxon>Nepenthaceae</taxon>
        <taxon>Nepenthes</taxon>
    </lineage>
</organism>
<keyword evidence="2" id="KW-1185">Reference proteome</keyword>
<evidence type="ECO:0000313" key="1">
    <source>
        <dbReference type="EMBL" id="GMH18586.1"/>
    </source>
</evidence>
<dbReference type="SUPFAM" id="SSF56219">
    <property type="entry name" value="DNase I-like"/>
    <property type="match status" value="1"/>
</dbReference>
<comment type="caution">
    <text evidence="1">The sequence shown here is derived from an EMBL/GenBank/DDBJ whole genome shotgun (WGS) entry which is preliminary data.</text>
</comment>
<protein>
    <submittedName>
        <fullName evidence="1">Uncharacterized protein</fullName>
    </submittedName>
</protein>
<proteinExistence type="predicted"/>
<dbReference type="PANTHER" id="PTHR33710">
    <property type="entry name" value="BNAC02G09200D PROTEIN"/>
    <property type="match status" value="1"/>
</dbReference>
<reference evidence="1" key="1">
    <citation type="submission" date="2023-05" db="EMBL/GenBank/DDBJ databases">
        <title>Nepenthes gracilis genome sequencing.</title>
        <authorList>
            <person name="Fukushima K."/>
        </authorList>
    </citation>
    <scope>NUCLEOTIDE SEQUENCE</scope>
    <source>
        <strain evidence="1">SING2019-196</strain>
    </source>
</reference>
<sequence length="533" mass="60032">MNYSTSSKGRIWVGLGPQEGPSKAPVALPSEFSGLSGNILGLSWVTLTLFDRANEALGGSWHPKSAIDLNDLSSNRDLEDVRHEGRVFTWNDGRDPTTRIFRKLDRVVANGQWFDCFRRSKAVFSQARLSDHSPCILLSEGWVSRGHGIFRFNNFLTKSPNFLPLVKETWGTEIPGTPMFKLVSLLKKVKSVLKNLNTQCGDVHEEAEYYSPWLRRRISSTKKPRSNGLKRATKGTNFFFKTVSGNYNRNRITSLLDESGIPTNGTEDLHKLIEGHFVNALGSGGPMGRRRLTGSARTFSIQAPGPMDLPQNSLRIRGRSWSYLVYEAVHDFFKHGKLLNLGALHKYHLGTWPARMYYEDRHEESLRLCLLGFRYQYPHPNGIPSTNGKLDWRCISTPTYSLNINGEAVGFFKGGKGCVKEIDRILRHFLRTVFDGRANAKVAWHDICCPKDEGGLGIKNPIDQNKALNRKFLWRLLSKDPTSLGLHGYTKTESKTGASRDHQSARLGPLELAQNYEALAFMRAYFVKDIGGL</sequence>
<name>A0AAD3XWC8_NEPGR</name>
<accession>A0AAD3XWC8</accession>